<reference evidence="1 2" key="1">
    <citation type="submission" date="2017-09" db="EMBL/GenBank/DDBJ databases">
        <title>Depth-based differentiation of microbial function through sediment-hosted aquifers and enrichment of novel symbionts in the deep terrestrial subsurface.</title>
        <authorList>
            <person name="Probst A.J."/>
            <person name="Ladd B."/>
            <person name="Jarett J.K."/>
            <person name="Geller-Mcgrath D.E."/>
            <person name="Sieber C.M."/>
            <person name="Emerson J.B."/>
            <person name="Anantharaman K."/>
            <person name="Thomas B.C."/>
            <person name="Malmstrom R."/>
            <person name="Stieglmeier M."/>
            <person name="Klingl A."/>
            <person name="Woyke T."/>
            <person name="Ryan C.M."/>
            <person name="Banfield J.F."/>
        </authorList>
    </citation>
    <scope>NUCLEOTIDE SEQUENCE [LARGE SCALE GENOMIC DNA]</scope>
    <source>
        <strain evidence="1">CG17_big_fil_post_rev_8_21_14_2_50_48_46</strain>
    </source>
</reference>
<dbReference type="EMBL" id="PFFQ01000022">
    <property type="protein sequence ID" value="PIW17673.1"/>
    <property type="molecule type" value="Genomic_DNA"/>
</dbReference>
<proteinExistence type="predicted"/>
<dbReference type="AlphaFoldDB" id="A0A2M7G6K3"/>
<accession>A0A2M7G6K3</accession>
<organism evidence="1 2">
    <name type="scientific">bacterium (Candidatus Blackallbacteria) CG17_big_fil_post_rev_8_21_14_2_50_48_46</name>
    <dbReference type="NCBI Taxonomy" id="2014261"/>
    <lineage>
        <taxon>Bacteria</taxon>
        <taxon>Candidatus Blackallbacteria</taxon>
    </lineage>
</organism>
<sequence>MSLKGWEETWLKLMLNPESHQELISQENPALSEAERQALASLPQDLLSEIAGAVQRGRISVLYSSLPARLKAKLAPKLLRKWAQTYALAFPGAQVYPPEKGLDPWLAWIAAQAENQDQPWLQDLIAYERCLLKLKFYQAPWLATESPSLRLASSAGLLVAGPDFDLLLDSRVYPVEIYVSQPFTGWLIWKSAHQNHHLKLHWGLYLVLQMLDGLRACEACLAELFHAYPELRAESETLSAWLSWLQAQELLI</sequence>
<protein>
    <recommendedName>
        <fullName evidence="3">DNA-binding domain-containing protein</fullName>
    </recommendedName>
</protein>
<gene>
    <name evidence="1" type="ORF">COW36_07980</name>
</gene>
<dbReference type="Proteomes" id="UP000231019">
    <property type="component" value="Unassembled WGS sequence"/>
</dbReference>
<evidence type="ECO:0000313" key="1">
    <source>
        <dbReference type="EMBL" id="PIW17673.1"/>
    </source>
</evidence>
<evidence type="ECO:0008006" key="3">
    <source>
        <dbReference type="Google" id="ProtNLM"/>
    </source>
</evidence>
<comment type="caution">
    <text evidence="1">The sequence shown here is derived from an EMBL/GenBank/DDBJ whole genome shotgun (WGS) entry which is preliminary data.</text>
</comment>
<evidence type="ECO:0000313" key="2">
    <source>
        <dbReference type="Proteomes" id="UP000231019"/>
    </source>
</evidence>
<name>A0A2M7G6K3_9BACT</name>